<organism evidence="1 2">
    <name type="scientific">Dyadobacter frigoris</name>
    <dbReference type="NCBI Taxonomy" id="2576211"/>
    <lineage>
        <taxon>Bacteria</taxon>
        <taxon>Pseudomonadati</taxon>
        <taxon>Bacteroidota</taxon>
        <taxon>Cytophagia</taxon>
        <taxon>Cytophagales</taxon>
        <taxon>Spirosomataceae</taxon>
        <taxon>Dyadobacter</taxon>
    </lineage>
</organism>
<evidence type="ECO:0008006" key="3">
    <source>
        <dbReference type="Google" id="ProtNLM"/>
    </source>
</evidence>
<comment type="caution">
    <text evidence="1">The sequence shown here is derived from an EMBL/GenBank/DDBJ whole genome shotgun (WGS) entry which is preliminary data.</text>
</comment>
<gene>
    <name evidence="1" type="ORF">FDK13_10960</name>
</gene>
<evidence type="ECO:0000313" key="2">
    <source>
        <dbReference type="Proteomes" id="UP000304900"/>
    </source>
</evidence>
<dbReference type="InterPro" id="IPR008969">
    <property type="entry name" value="CarboxyPept-like_regulatory"/>
</dbReference>
<sequence>MKASSLQLLLAVIACTYSYGDKAHAQELLQKKVTIEAQQRTIRLILSELEVTANVKFVYSKSTDVNGAYTLSVPDEEAILVFSFVGYTSHEVKVGTSSVIDIDLKFNDKSLDEVVVVGYGVQRKSVSELGTYQSEC</sequence>
<dbReference type="RefSeq" id="WP_137340020.1">
    <property type="nucleotide sequence ID" value="NZ_BSQH01000014.1"/>
</dbReference>
<protein>
    <recommendedName>
        <fullName evidence="3">Carboxypeptidase-like regulatory domain-containing protein</fullName>
    </recommendedName>
</protein>
<dbReference type="EMBL" id="SZVO01000004">
    <property type="protein sequence ID" value="TKT92475.1"/>
    <property type="molecule type" value="Genomic_DNA"/>
</dbReference>
<dbReference type="AlphaFoldDB" id="A0A4U6D7I3"/>
<dbReference type="SUPFAM" id="SSF49464">
    <property type="entry name" value="Carboxypeptidase regulatory domain-like"/>
    <property type="match status" value="1"/>
</dbReference>
<name>A0A4U6D7I3_9BACT</name>
<dbReference type="PROSITE" id="PS51257">
    <property type="entry name" value="PROKAR_LIPOPROTEIN"/>
    <property type="match status" value="1"/>
</dbReference>
<dbReference type="Proteomes" id="UP000304900">
    <property type="component" value="Unassembled WGS sequence"/>
</dbReference>
<dbReference type="Pfam" id="PF13715">
    <property type="entry name" value="CarbopepD_reg_2"/>
    <property type="match status" value="1"/>
</dbReference>
<dbReference type="OrthoDB" id="9768177at2"/>
<evidence type="ECO:0000313" key="1">
    <source>
        <dbReference type="EMBL" id="TKT92475.1"/>
    </source>
</evidence>
<reference evidence="1 2" key="1">
    <citation type="submission" date="2019-05" db="EMBL/GenBank/DDBJ databases">
        <title>Dyadobacter AR-3-8 sp. nov., isolated from arctic soil.</title>
        <authorList>
            <person name="Chaudhary D.K."/>
        </authorList>
    </citation>
    <scope>NUCLEOTIDE SEQUENCE [LARGE SCALE GENOMIC DNA]</scope>
    <source>
        <strain evidence="1 2">AR-3-8</strain>
    </source>
</reference>
<accession>A0A4U6D7I3</accession>
<proteinExistence type="predicted"/>
<keyword evidence="2" id="KW-1185">Reference proteome</keyword>